<feature type="region of interest" description="Disordered" evidence="2">
    <location>
        <begin position="1"/>
        <end position="41"/>
    </location>
</feature>
<dbReference type="AlphaFoldDB" id="A0AAN6GQC2"/>
<sequence>MQSSSRNPAASGLLSVQAELRQRQKAATSSSSASASASTLSQADDYNLKAYKGKKLSSDFVVPKEGTNHYDTSEPSHKRRKIKPDPILDKYRIKGRDPNAAIYSATAKTPSAKLEAERLKVLRAKAKAYESLSSRPHFDDEDDGDEDDPEGGLIDFKRKAAEHQYEDDDEDRRSGSHSDDDYHQREEDEEMVTYIDELGRTRTAPRSEVPRELLPENNPESSSSFTASSSALPLAYGRQTAFPIYRPPSPKLRAARALRREVESGEPPRPTHFDPKAEVRNRGAGLFQFAKDEKERQTQMDALQRERARTERERLGRLGGGVDGSGSTPSSSSSSAQQQQGFASAEDRPWGGEGHDHEEGGLGPDAYEDDHRIRQQQMYAAERRHGDRSAPASPPPSSSAPVLDPFAAVELAAAQQKKRKKDQR</sequence>
<keyword evidence="4" id="KW-1185">Reference proteome</keyword>
<evidence type="ECO:0000313" key="4">
    <source>
        <dbReference type="Proteomes" id="UP001176517"/>
    </source>
</evidence>
<feature type="compositionally biased region" description="Basic and acidic residues" evidence="2">
    <location>
        <begin position="171"/>
        <end position="186"/>
    </location>
</feature>
<comment type="caution">
    <text evidence="3">The sequence shown here is derived from an EMBL/GenBank/DDBJ whole genome shotgun (WGS) entry which is preliminary data.</text>
</comment>
<dbReference type="EMBL" id="JAPDMZ010000076">
    <property type="protein sequence ID" value="KAK0551497.1"/>
    <property type="molecule type" value="Genomic_DNA"/>
</dbReference>
<proteinExistence type="predicted"/>
<feature type="region of interest" description="Disordered" evidence="2">
    <location>
        <begin position="253"/>
        <end position="424"/>
    </location>
</feature>
<feature type="region of interest" description="Disordered" evidence="2">
    <location>
        <begin position="130"/>
        <end position="229"/>
    </location>
</feature>
<dbReference type="GO" id="GO:0005634">
    <property type="term" value="C:nucleus"/>
    <property type="evidence" value="ECO:0007669"/>
    <property type="project" value="TreeGrafter"/>
</dbReference>
<protein>
    <submittedName>
        <fullName evidence="3">Uncharacterized protein</fullName>
    </submittedName>
</protein>
<gene>
    <name evidence="3" type="ORF">OC846_003275</name>
</gene>
<feature type="compositionally biased region" description="Basic and acidic residues" evidence="2">
    <location>
        <begin position="290"/>
        <end position="316"/>
    </location>
</feature>
<feature type="region of interest" description="Disordered" evidence="2">
    <location>
        <begin position="57"/>
        <end position="93"/>
    </location>
</feature>
<name>A0AAN6GQC2_9BASI</name>
<feature type="compositionally biased region" description="Basic and acidic residues" evidence="2">
    <location>
        <begin position="345"/>
        <end position="360"/>
    </location>
</feature>
<dbReference type="Pfam" id="PF13300">
    <property type="entry name" value="DUF4078"/>
    <property type="match status" value="1"/>
</dbReference>
<feature type="compositionally biased region" description="Acidic residues" evidence="2">
    <location>
        <begin position="139"/>
        <end position="150"/>
    </location>
</feature>
<dbReference type="PANTHER" id="PTHR15885:SF1">
    <property type="entry name" value="COILED-COIL DOMAIN-CONTAINING PROTEIN 174"/>
    <property type="match status" value="1"/>
</dbReference>
<organism evidence="3 4">
    <name type="scientific">Tilletia horrida</name>
    <dbReference type="NCBI Taxonomy" id="155126"/>
    <lineage>
        <taxon>Eukaryota</taxon>
        <taxon>Fungi</taxon>
        <taxon>Dikarya</taxon>
        <taxon>Basidiomycota</taxon>
        <taxon>Ustilaginomycotina</taxon>
        <taxon>Exobasidiomycetes</taxon>
        <taxon>Tilletiales</taxon>
        <taxon>Tilletiaceae</taxon>
        <taxon>Tilletia</taxon>
    </lineage>
</organism>
<feature type="compositionally biased region" description="Basic and acidic residues" evidence="2">
    <location>
        <begin position="269"/>
        <end position="281"/>
    </location>
</feature>
<accession>A0AAN6GQC2</accession>
<reference evidence="3" key="1">
    <citation type="journal article" date="2023" name="PhytoFront">
        <title>Draft Genome Resources of Seven Strains of Tilletia horrida, Causal Agent of Kernel Smut of Rice.</title>
        <authorList>
            <person name="Khanal S."/>
            <person name="Antony Babu S."/>
            <person name="Zhou X.G."/>
        </authorList>
    </citation>
    <scope>NUCLEOTIDE SEQUENCE</scope>
    <source>
        <strain evidence="3">TX6</strain>
    </source>
</reference>
<dbReference type="InterPro" id="IPR025066">
    <property type="entry name" value="CCDC174-like"/>
</dbReference>
<evidence type="ECO:0000313" key="3">
    <source>
        <dbReference type="EMBL" id="KAK0551497.1"/>
    </source>
</evidence>
<dbReference type="PANTHER" id="PTHR15885">
    <property type="entry name" value="COILED-COIL DOMAIN-CONTAINING PROTEIN 174"/>
    <property type="match status" value="1"/>
</dbReference>
<feature type="compositionally biased region" description="Basic and acidic residues" evidence="2">
    <location>
        <begin position="66"/>
        <end position="76"/>
    </location>
</feature>
<evidence type="ECO:0000256" key="2">
    <source>
        <dbReference type="SAM" id="MobiDB-lite"/>
    </source>
</evidence>
<feature type="compositionally biased region" description="Low complexity" evidence="2">
    <location>
        <begin position="325"/>
        <end position="344"/>
    </location>
</feature>
<feature type="compositionally biased region" description="Low complexity" evidence="2">
    <location>
        <begin position="26"/>
        <end position="39"/>
    </location>
</feature>
<dbReference type="Proteomes" id="UP001176517">
    <property type="component" value="Unassembled WGS sequence"/>
</dbReference>
<feature type="compositionally biased region" description="Basic and acidic residues" evidence="2">
    <location>
        <begin position="83"/>
        <end position="93"/>
    </location>
</feature>
<feature type="compositionally biased region" description="Basic and acidic residues" evidence="2">
    <location>
        <begin position="155"/>
        <end position="164"/>
    </location>
</feature>
<keyword evidence="1" id="KW-0175">Coiled coil</keyword>
<evidence type="ECO:0000256" key="1">
    <source>
        <dbReference type="ARBA" id="ARBA00023054"/>
    </source>
</evidence>